<keyword evidence="2" id="KW-1185">Reference proteome</keyword>
<dbReference type="InterPro" id="IPR053847">
    <property type="entry name" value="DUF6928"/>
</dbReference>
<reference evidence="1 2" key="1">
    <citation type="submission" date="2019-03" db="EMBL/GenBank/DDBJ databases">
        <title>Draft genome sequences of novel Actinobacteria.</title>
        <authorList>
            <person name="Sahin N."/>
            <person name="Ay H."/>
            <person name="Saygin H."/>
        </authorList>
    </citation>
    <scope>NUCLEOTIDE SEQUENCE [LARGE SCALE GENOMIC DNA]</scope>
    <source>
        <strain evidence="1 2">JCM 13523</strain>
    </source>
</reference>
<dbReference type="Proteomes" id="UP000295124">
    <property type="component" value="Unassembled WGS sequence"/>
</dbReference>
<comment type="caution">
    <text evidence="1">The sequence shown here is derived from an EMBL/GenBank/DDBJ whole genome shotgun (WGS) entry which is preliminary data.</text>
</comment>
<evidence type="ECO:0000313" key="1">
    <source>
        <dbReference type="EMBL" id="TDD59794.1"/>
    </source>
</evidence>
<dbReference type="EMBL" id="SMKX01000031">
    <property type="protein sequence ID" value="TDD59794.1"/>
    <property type="molecule type" value="Genomic_DNA"/>
</dbReference>
<proteinExistence type="predicted"/>
<dbReference type="AlphaFoldDB" id="A0A4R4ZP83"/>
<name>A0A4R4ZP83_9ACTN</name>
<organism evidence="1 2">
    <name type="scientific">Kribbella antibiotica</name>
    <dbReference type="NCBI Taxonomy" id="190195"/>
    <lineage>
        <taxon>Bacteria</taxon>
        <taxon>Bacillati</taxon>
        <taxon>Actinomycetota</taxon>
        <taxon>Actinomycetes</taxon>
        <taxon>Propionibacteriales</taxon>
        <taxon>Kribbellaceae</taxon>
        <taxon>Kribbella</taxon>
    </lineage>
</organism>
<dbReference type="Pfam" id="PF21997">
    <property type="entry name" value="DUF6928"/>
    <property type="match status" value="1"/>
</dbReference>
<evidence type="ECO:0000313" key="2">
    <source>
        <dbReference type="Proteomes" id="UP000295124"/>
    </source>
</evidence>
<protein>
    <submittedName>
        <fullName evidence="1">Uncharacterized protein</fullName>
    </submittedName>
</protein>
<sequence>MGAKDWMLVYADRPVADVLREQPAVDRQATQAFVEQLHPGRTLTPLDDSTMAEQSNPPDGIIYAGVFPGATVLLSGEVALDYPSALPQRFVDEAKGRTLYLHAMHSVVDWFAYAIWEDRVLQRALSLSPDSGVLEDIGSRLPFEAPYWAGEHPVDDEDDEQPYPFVFHPLELAEEALGTLFGFVYEGYPPDNEPELAEIVLLGYRLS</sequence>
<accession>A0A4R4ZP83</accession>
<dbReference type="OrthoDB" id="4772769at2"/>
<gene>
    <name evidence="1" type="ORF">E1263_13525</name>
</gene>
<dbReference type="RefSeq" id="WP_132167622.1">
    <property type="nucleotide sequence ID" value="NZ_SMKX01000031.1"/>
</dbReference>